<accession>A0A151A2G1</accession>
<evidence type="ECO:0000313" key="10">
    <source>
        <dbReference type="EMBL" id="KYH13526.1"/>
    </source>
</evidence>
<comment type="caution">
    <text evidence="10">The sequence shown here is derived from an EMBL/GenBank/DDBJ whole genome shotgun (WGS) entry which is preliminary data.</text>
</comment>
<feature type="transmembrane region" description="Helical" evidence="8">
    <location>
        <begin position="200"/>
        <end position="228"/>
    </location>
</feature>
<feature type="transmembrane region" description="Helical" evidence="8">
    <location>
        <begin position="307"/>
        <end position="331"/>
    </location>
</feature>
<dbReference type="GO" id="GO:0009401">
    <property type="term" value="P:phosphoenolpyruvate-dependent sugar phosphotransferase system"/>
    <property type="evidence" value="ECO:0007669"/>
    <property type="project" value="InterPro"/>
</dbReference>
<keyword evidence="2" id="KW-0813">Transport</keyword>
<evidence type="ECO:0000256" key="1">
    <source>
        <dbReference type="ARBA" id="ARBA00004651"/>
    </source>
</evidence>
<sequence>MEKVSPKQFLYNVLSGVAIAIVAGLVPNAILGELLKFLASKNAIFQTPLQIVLAIQFTVPLLVGTLIAMRFKLQPLATAVVASSAFVGSGVAQFKNGAVVLVGVGDLINTMITAAIAVLFILVIGERFGSLGLIFLPTIVGVSASLIGVTILPYVKLITTGIGNLVNTFTELQPILMSILIAIVFSFLIISPISTVATSLAIGITGLAAGSASIGIVACEAALVAGTIKINRAGVPLTIFLGGVKMMIPNMVRHPMILLPIFTTAIISGFVGGLLEISGTKESAGFGIIGMIGPISAFKLMDADPLMRLLVVFIAFFVVPFIVGFAVNAIYMKVFKLFDREIFKFLA</sequence>
<organism evidence="10 11">
    <name type="scientific">Staphylococcus kloosii</name>
    <dbReference type="NCBI Taxonomy" id="29384"/>
    <lineage>
        <taxon>Bacteria</taxon>
        <taxon>Bacillati</taxon>
        <taxon>Bacillota</taxon>
        <taxon>Bacilli</taxon>
        <taxon>Bacillales</taxon>
        <taxon>Staphylococcaceae</taxon>
        <taxon>Staphylococcus</taxon>
    </lineage>
</organism>
<dbReference type="EMBL" id="LUGM01000002">
    <property type="protein sequence ID" value="KYH13526.1"/>
    <property type="molecule type" value="Genomic_DNA"/>
</dbReference>
<evidence type="ECO:0000256" key="8">
    <source>
        <dbReference type="SAM" id="Phobius"/>
    </source>
</evidence>
<evidence type="ECO:0000313" key="11">
    <source>
        <dbReference type="Proteomes" id="UP000075418"/>
    </source>
</evidence>
<feature type="transmembrane region" description="Helical" evidence="8">
    <location>
        <begin position="9"/>
        <end position="31"/>
    </location>
</feature>
<dbReference type="RefSeq" id="WP_061853757.1">
    <property type="nucleotide sequence ID" value="NZ_LUGM01000002.1"/>
</dbReference>
<keyword evidence="7 8" id="KW-0472">Membrane</keyword>
<proteinExistence type="predicted"/>
<evidence type="ECO:0000256" key="4">
    <source>
        <dbReference type="ARBA" id="ARBA00022597"/>
    </source>
</evidence>
<feature type="transmembrane region" description="Helical" evidence="8">
    <location>
        <begin position="51"/>
        <end position="69"/>
    </location>
</feature>
<feature type="transmembrane region" description="Helical" evidence="8">
    <location>
        <begin position="256"/>
        <end position="277"/>
    </location>
</feature>
<name>A0A151A2G1_9STAP</name>
<feature type="domain" description="Phosphotransferase system EIIC" evidence="9">
    <location>
        <begin position="12"/>
        <end position="344"/>
    </location>
</feature>
<evidence type="ECO:0000256" key="3">
    <source>
        <dbReference type="ARBA" id="ARBA00022475"/>
    </source>
</evidence>
<keyword evidence="4" id="KW-0762">Sugar transport</keyword>
<gene>
    <name evidence="10" type="ORF">A0131_01705</name>
</gene>
<evidence type="ECO:0000256" key="6">
    <source>
        <dbReference type="ARBA" id="ARBA00022989"/>
    </source>
</evidence>
<keyword evidence="5 8" id="KW-0812">Transmembrane</keyword>
<evidence type="ECO:0000256" key="7">
    <source>
        <dbReference type="ARBA" id="ARBA00023136"/>
    </source>
</evidence>
<evidence type="ECO:0000259" key="9">
    <source>
        <dbReference type="Pfam" id="PF13303"/>
    </source>
</evidence>
<dbReference type="GO" id="GO:0008982">
    <property type="term" value="F:protein-N(PI)-phosphohistidine-sugar phosphotransferase activity"/>
    <property type="evidence" value="ECO:0007669"/>
    <property type="project" value="InterPro"/>
</dbReference>
<dbReference type="Pfam" id="PF13303">
    <property type="entry name" value="PTS_EIIC_2"/>
    <property type="match status" value="1"/>
</dbReference>
<evidence type="ECO:0000256" key="5">
    <source>
        <dbReference type="ARBA" id="ARBA00022692"/>
    </source>
</evidence>
<comment type="subcellular location">
    <subcellularLocation>
        <location evidence="1">Cell membrane</location>
        <topology evidence="1">Multi-pass membrane protein</topology>
    </subcellularLocation>
</comment>
<evidence type="ECO:0000256" key="2">
    <source>
        <dbReference type="ARBA" id="ARBA00022448"/>
    </source>
</evidence>
<keyword evidence="6 8" id="KW-1133">Transmembrane helix</keyword>
<dbReference type="InterPro" id="IPR003352">
    <property type="entry name" value="PTS_EIIC"/>
</dbReference>
<reference evidence="10 11" key="1">
    <citation type="submission" date="2016-02" db="EMBL/GenBank/DDBJ databases">
        <title>Draft genome sequence of hydrocarbon degrading Staphylococcus saprophyticus Strain CNV2, isolated from crude-oil contaminated soil from Noonmati Oil Refinery, Guwahati, Assam, India.</title>
        <authorList>
            <person name="Mukherjee A."/>
            <person name="Chettri B."/>
            <person name="Langpoklakpam J."/>
            <person name="Singh A.K."/>
            <person name="Chattopadhyay D.J."/>
        </authorList>
    </citation>
    <scope>NUCLEOTIDE SEQUENCE [LARGE SCALE GENOMIC DNA]</scope>
    <source>
        <strain evidence="10 11">CNV2</strain>
    </source>
</reference>
<protein>
    <recommendedName>
        <fullName evidence="9">Phosphotransferase system EIIC domain-containing protein</fullName>
    </recommendedName>
</protein>
<feature type="transmembrane region" description="Helical" evidence="8">
    <location>
        <begin position="100"/>
        <end position="124"/>
    </location>
</feature>
<feature type="transmembrane region" description="Helical" evidence="8">
    <location>
        <begin position="131"/>
        <end position="155"/>
    </location>
</feature>
<dbReference type="AlphaFoldDB" id="A0A151A2G1"/>
<keyword evidence="3" id="KW-1003">Cell membrane</keyword>
<dbReference type="GO" id="GO:0005886">
    <property type="term" value="C:plasma membrane"/>
    <property type="evidence" value="ECO:0007669"/>
    <property type="project" value="UniProtKB-SubCell"/>
</dbReference>
<dbReference type="Proteomes" id="UP000075418">
    <property type="component" value="Unassembled WGS sequence"/>
</dbReference>
<feature type="transmembrane region" description="Helical" evidence="8">
    <location>
        <begin position="175"/>
        <end position="193"/>
    </location>
</feature>